<dbReference type="PANTHER" id="PTHR28055:SF1">
    <property type="entry name" value="ALTERED INHERITANCE OF MITOCHONDRIA PROTEIN 41, MITOCHONDRIAL"/>
    <property type="match status" value="1"/>
</dbReference>
<reference evidence="1 2" key="1">
    <citation type="journal article" date="2018" name="Nat. Biotechnol.">
        <title>A standardized bacterial taxonomy based on genome phylogeny substantially revises the tree of life.</title>
        <authorList>
            <person name="Parks D.H."/>
            <person name="Chuvochina M."/>
            <person name="Waite D.W."/>
            <person name="Rinke C."/>
            <person name="Skarshewski A."/>
            <person name="Chaumeil P.A."/>
            <person name="Hugenholtz P."/>
        </authorList>
    </citation>
    <scope>NUCLEOTIDE SEQUENCE [LARGE SCALE GENOMIC DNA]</scope>
    <source>
        <strain evidence="1">UBA11306</strain>
    </source>
</reference>
<organism evidence="1 2">
    <name type="scientific">Bavariicoccus seileri</name>
    <dbReference type="NCBI Taxonomy" id="549685"/>
    <lineage>
        <taxon>Bacteria</taxon>
        <taxon>Bacillati</taxon>
        <taxon>Bacillota</taxon>
        <taxon>Bacilli</taxon>
        <taxon>Lactobacillales</taxon>
        <taxon>Enterococcaceae</taxon>
        <taxon>Bavariicoccus</taxon>
    </lineage>
</organism>
<dbReference type="Proteomes" id="UP000262195">
    <property type="component" value="Unassembled WGS sequence"/>
</dbReference>
<dbReference type="GO" id="GO:0016884">
    <property type="term" value="F:carbon-nitrogen ligase activity, with glutamine as amido-N-donor"/>
    <property type="evidence" value="ECO:0007669"/>
    <property type="project" value="InterPro"/>
</dbReference>
<protein>
    <submittedName>
        <fullName evidence="1">GatB/YqeY domain-containing protein</fullName>
    </submittedName>
</protein>
<dbReference type="Pfam" id="PF09424">
    <property type="entry name" value="YqeY"/>
    <property type="match status" value="1"/>
</dbReference>
<proteinExistence type="predicted"/>
<dbReference type="SUPFAM" id="SSF89095">
    <property type="entry name" value="GatB/YqeY motif"/>
    <property type="match status" value="1"/>
</dbReference>
<dbReference type="STRING" id="1121105.GCA_000421665_01216"/>
<dbReference type="InterPro" id="IPR023168">
    <property type="entry name" value="GatB_Yqey_C_2"/>
</dbReference>
<dbReference type="InterPro" id="IPR003789">
    <property type="entry name" value="Asn/Gln_tRNA_amidoTrase-B-like"/>
</dbReference>
<dbReference type="PANTHER" id="PTHR28055">
    <property type="entry name" value="ALTERED INHERITANCE OF MITOCHONDRIA PROTEIN 41, MITOCHONDRIAL"/>
    <property type="match status" value="1"/>
</dbReference>
<dbReference type="InterPro" id="IPR019004">
    <property type="entry name" value="YqeY/Aim41"/>
</dbReference>
<dbReference type="Gene3D" id="1.10.1510.10">
    <property type="entry name" value="Uncharacterised protein YqeY/AIM41 PF09424, N-terminal domain"/>
    <property type="match status" value="1"/>
</dbReference>
<dbReference type="EMBL" id="DQHO01000009">
    <property type="protein sequence ID" value="HCS93294.1"/>
    <property type="molecule type" value="Genomic_DNA"/>
</dbReference>
<evidence type="ECO:0000313" key="2">
    <source>
        <dbReference type="Proteomes" id="UP000262195"/>
    </source>
</evidence>
<evidence type="ECO:0000313" key="1">
    <source>
        <dbReference type="EMBL" id="HCS93294.1"/>
    </source>
</evidence>
<gene>
    <name evidence="1" type="ORF">DIW15_01130</name>
</gene>
<dbReference type="Gene3D" id="1.10.10.410">
    <property type="match status" value="1"/>
</dbReference>
<comment type="caution">
    <text evidence="1">The sequence shown here is derived from an EMBL/GenBank/DDBJ whole genome shotgun (WGS) entry which is preliminary data.</text>
</comment>
<sequence>MTLLETLNNDIKTAMKAKDRDRLDVLRMLKTAVQMAEIDKKKPLDQAEELTILSRELKQRKESRKEFYDAGRDELVAHVDHEIEIVETYLPKQLSTEEVLTEVKAIADKIGAKSKADFGKLMGASVKALKGKADGNMIKEAATKVLNQ</sequence>
<name>A0A3D4S389_9ENTE</name>
<dbReference type="AlphaFoldDB" id="A0A3D4S389"/>
<dbReference type="InterPro" id="IPR042184">
    <property type="entry name" value="YqeY/Aim41_N"/>
</dbReference>
<accession>A0A3D4S389</accession>